<protein>
    <submittedName>
        <fullName evidence="1">Uncharacterized protein</fullName>
    </submittedName>
</protein>
<dbReference type="Proteomes" id="UP001055879">
    <property type="component" value="Linkage Group LG03"/>
</dbReference>
<keyword evidence="2" id="KW-1185">Reference proteome</keyword>
<comment type="caution">
    <text evidence="1">The sequence shown here is derived from an EMBL/GenBank/DDBJ whole genome shotgun (WGS) entry which is preliminary data.</text>
</comment>
<gene>
    <name evidence="1" type="ORF">L6452_10441</name>
</gene>
<evidence type="ECO:0000313" key="2">
    <source>
        <dbReference type="Proteomes" id="UP001055879"/>
    </source>
</evidence>
<reference evidence="2" key="1">
    <citation type="journal article" date="2022" name="Mol. Ecol. Resour.">
        <title>The genomes of chicory, endive, great burdock and yacon provide insights into Asteraceae palaeo-polyploidization history and plant inulin production.</title>
        <authorList>
            <person name="Fan W."/>
            <person name="Wang S."/>
            <person name="Wang H."/>
            <person name="Wang A."/>
            <person name="Jiang F."/>
            <person name="Liu H."/>
            <person name="Zhao H."/>
            <person name="Xu D."/>
            <person name="Zhang Y."/>
        </authorList>
    </citation>
    <scope>NUCLEOTIDE SEQUENCE [LARGE SCALE GENOMIC DNA]</scope>
    <source>
        <strain evidence="2">cv. Niubang</strain>
    </source>
</reference>
<proteinExistence type="predicted"/>
<accession>A0ACB9DM76</accession>
<evidence type="ECO:0000313" key="1">
    <source>
        <dbReference type="EMBL" id="KAI3747788.1"/>
    </source>
</evidence>
<name>A0ACB9DM76_ARCLA</name>
<reference evidence="1 2" key="2">
    <citation type="journal article" date="2022" name="Mol. Ecol. Resour.">
        <title>The genomes of chicory, endive, great burdock and yacon provide insights into Asteraceae paleo-polyploidization history and plant inulin production.</title>
        <authorList>
            <person name="Fan W."/>
            <person name="Wang S."/>
            <person name="Wang H."/>
            <person name="Wang A."/>
            <person name="Jiang F."/>
            <person name="Liu H."/>
            <person name="Zhao H."/>
            <person name="Xu D."/>
            <person name="Zhang Y."/>
        </authorList>
    </citation>
    <scope>NUCLEOTIDE SEQUENCE [LARGE SCALE GENOMIC DNA]</scope>
    <source>
        <strain evidence="2">cv. Niubang</strain>
    </source>
</reference>
<organism evidence="1 2">
    <name type="scientific">Arctium lappa</name>
    <name type="common">Greater burdock</name>
    <name type="synonym">Lappa major</name>
    <dbReference type="NCBI Taxonomy" id="4217"/>
    <lineage>
        <taxon>Eukaryota</taxon>
        <taxon>Viridiplantae</taxon>
        <taxon>Streptophyta</taxon>
        <taxon>Embryophyta</taxon>
        <taxon>Tracheophyta</taxon>
        <taxon>Spermatophyta</taxon>
        <taxon>Magnoliopsida</taxon>
        <taxon>eudicotyledons</taxon>
        <taxon>Gunneridae</taxon>
        <taxon>Pentapetalae</taxon>
        <taxon>asterids</taxon>
        <taxon>campanulids</taxon>
        <taxon>Asterales</taxon>
        <taxon>Asteraceae</taxon>
        <taxon>Carduoideae</taxon>
        <taxon>Cardueae</taxon>
        <taxon>Arctiinae</taxon>
        <taxon>Arctium</taxon>
    </lineage>
</organism>
<sequence length="575" mass="64729">MLSTIKIRGGVCDAVKDCTFFPSAVVLMIPQPSPRSESYQHKESKDKSPMKKSEVDCVETELSDAKKAVQDIALKIEEVNTRAKGLQRKPKWREQEEAETSLNNNEDARYAQVMRELEYMKQELAKLKLGMARVLKEKKQAERATKAWNPKAATFTASMGLIKKEIQELGEEQALAELARMEAVKEREAIEARKKEDADRNQTRLLEAKKKPEENEMNKELQITLSDINLLDSELNMAKEMEKRARKQEGSPLNTITDELEAAKRELASIKGEGFNFMTSMDVIRDELKHVRDETDRLQKAEQKRELTVQNLNSKILRAKAKLEAVTASERKSNTIASNLSITLQQLRAEAEITKNEKDVIMEEIENMKTESQKTESEIELAEERLEVAMEELKAVKSSESKALGNLRNLIKTTVEARDMVSMNSSTIRITDFEYEYLKGTAGGAAEVADKKIAAAQAWVEALKANEREIMMKVEMAEREMKESSVEAGEEEEEEAMADGSSPPEVGRTAKGGEKAVASPRRSVVYRVGNVGSGKRARSQKLRSPAARYTSKSRKGKMIPKLTKLFSKKNVAMDD</sequence>
<dbReference type="EMBL" id="CM042049">
    <property type="protein sequence ID" value="KAI3747788.1"/>
    <property type="molecule type" value="Genomic_DNA"/>
</dbReference>